<comment type="caution">
    <text evidence="2">The sequence shown here is derived from an EMBL/GenBank/DDBJ whole genome shotgun (WGS) entry which is preliminary data.</text>
</comment>
<evidence type="ECO:0000313" key="2">
    <source>
        <dbReference type="EMBL" id="MDY0404716.1"/>
    </source>
</evidence>
<dbReference type="Pfam" id="PF04230">
    <property type="entry name" value="PS_pyruv_trans"/>
    <property type="match status" value="1"/>
</dbReference>
<dbReference type="RefSeq" id="WP_320384287.1">
    <property type="nucleotide sequence ID" value="NZ_JAROCA020000001.1"/>
</dbReference>
<dbReference type="EMBL" id="JAROCA020000001">
    <property type="protein sequence ID" value="MDY0404716.1"/>
    <property type="molecule type" value="Genomic_DNA"/>
</dbReference>
<evidence type="ECO:0000313" key="3">
    <source>
        <dbReference type="Proteomes" id="UP001228376"/>
    </source>
</evidence>
<sequence length="250" mass="28303">MKIGVVGNYGNNNQGDEAILEGILVQLQNAYQLKREDILVFSNNPAQTHEKYGVKTVNLFQRRKTDPMKLIATLMHHRPIIRKLDVLLIGGGGILMDLYRNNPIVYGMYAWMAKRTKTPYVVYGVGVGPLTTMFGKKIIRSIANGANVVTVRDPKSKELLRTIGVNKPIHVISDPAFFVPLPEKPVKEHDGFHIGVTAVPYYNKRYWPKEDKQKYKDYIDGMATNLDNLLDANQSATVNFFLPSTRMILR</sequence>
<protein>
    <submittedName>
        <fullName evidence="2">Polysaccharide pyruvyl transferase family protein</fullName>
    </submittedName>
</protein>
<dbReference type="PANTHER" id="PTHR36836">
    <property type="entry name" value="COLANIC ACID BIOSYNTHESIS PROTEIN WCAK"/>
    <property type="match status" value="1"/>
</dbReference>
<proteinExistence type="predicted"/>
<dbReference type="Proteomes" id="UP001228376">
    <property type="component" value="Unassembled WGS sequence"/>
</dbReference>
<reference evidence="2 3" key="1">
    <citation type="submission" date="2023-10" db="EMBL/GenBank/DDBJ databases">
        <title>179-bfca-hs.</title>
        <authorList>
            <person name="Miliotis G."/>
            <person name="Sengupta P."/>
            <person name="Hameed A."/>
            <person name="Chuvochina M."/>
            <person name="Mcdonagh F."/>
            <person name="Simpson A.C."/>
            <person name="Singh N.K."/>
            <person name="Rekha P.D."/>
            <person name="Raman K."/>
            <person name="Hugenholtz P."/>
            <person name="Venkateswaran K."/>
        </authorList>
    </citation>
    <scope>NUCLEOTIDE SEQUENCE [LARGE SCALE GENOMIC DNA]</scope>
    <source>
        <strain evidence="2 3">179-BFC-A-HS</strain>
    </source>
</reference>
<keyword evidence="2" id="KW-0808">Transferase</keyword>
<keyword evidence="3" id="KW-1185">Reference proteome</keyword>
<accession>A0ABU5CEK3</accession>
<dbReference type="GO" id="GO:0016740">
    <property type="term" value="F:transferase activity"/>
    <property type="evidence" value="ECO:0007669"/>
    <property type="project" value="UniProtKB-KW"/>
</dbReference>
<organism evidence="2 3">
    <name type="scientific">Tigheibacillus jepli</name>
    <dbReference type="NCBI Taxonomy" id="3035914"/>
    <lineage>
        <taxon>Bacteria</taxon>
        <taxon>Bacillati</taxon>
        <taxon>Bacillota</taxon>
        <taxon>Bacilli</taxon>
        <taxon>Bacillales</taxon>
        <taxon>Bacillaceae</taxon>
        <taxon>Tigheibacillus</taxon>
    </lineage>
</organism>
<feature type="domain" description="Polysaccharide pyruvyl transferase" evidence="1">
    <location>
        <begin position="15"/>
        <end position="220"/>
    </location>
</feature>
<name>A0ABU5CEK3_9BACI</name>
<dbReference type="InterPro" id="IPR007345">
    <property type="entry name" value="Polysacch_pyruvyl_Trfase"/>
</dbReference>
<evidence type="ECO:0000259" key="1">
    <source>
        <dbReference type="Pfam" id="PF04230"/>
    </source>
</evidence>
<dbReference type="PANTHER" id="PTHR36836:SF1">
    <property type="entry name" value="COLANIC ACID BIOSYNTHESIS PROTEIN WCAK"/>
    <property type="match status" value="1"/>
</dbReference>
<gene>
    <name evidence="2" type="ORF">P5G51_004240</name>
</gene>